<dbReference type="PANTHER" id="PTHR33755">
    <property type="entry name" value="TOXIN PARE1-RELATED"/>
    <property type="match status" value="1"/>
</dbReference>
<evidence type="ECO:0000256" key="1">
    <source>
        <dbReference type="ARBA" id="ARBA00006226"/>
    </source>
</evidence>
<reference evidence="3 4" key="1">
    <citation type="submission" date="2013-07" db="EMBL/GenBank/DDBJ databases">
        <title>Completed genome of Sphingomonas sanxanigenens NX02.</title>
        <authorList>
            <person name="Ma T."/>
            <person name="Huang H."/>
            <person name="Wu M."/>
            <person name="Li X."/>
            <person name="Li G."/>
        </authorList>
    </citation>
    <scope>NUCLEOTIDE SEQUENCE [LARGE SCALE GENOMIC DNA]</scope>
    <source>
        <strain evidence="3 4">NX02</strain>
    </source>
</reference>
<dbReference type="Pfam" id="PF05016">
    <property type="entry name" value="ParE_toxin"/>
    <property type="match status" value="1"/>
</dbReference>
<dbReference type="InterPro" id="IPR035093">
    <property type="entry name" value="RelE/ParE_toxin_dom_sf"/>
</dbReference>
<dbReference type="InterPro" id="IPR007712">
    <property type="entry name" value="RelE/ParE_toxin"/>
</dbReference>
<organism evidence="3 4">
    <name type="scientific">Sphingomonas sanxanigenens DSM 19645 = NX02</name>
    <dbReference type="NCBI Taxonomy" id="1123269"/>
    <lineage>
        <taxon>Bacteria</taxon>
        <taxon>Pseudomonadati</taxon>
        <taxon>Pseudomonadota</taxon>
        <taxon>Alphaproteobacteria</taxon>
        <taxon>Sphingomonadales</taxon>
        <taxon>Sphingomonadaceae</taxon>
        <taxon>Sphingomonas</taxon>
    </lineage>
</organism>
<keyword evidence="2" id="KW-1277">Toxin-antitoxin system</keyword>
<comment type="similarity">
    <text evidence="1">Belongs to the RelE toxin family.</text>
</comment>
<keyword evidence="4" id="KW-1185">Reference proteome</keyword>
<dbReference type="AlphaFoldDB" id="W0A9E2"/>
<evidence type="ECO:0008006" key="5">
    <source>
        <dbReference type="Google" id="ProtNLM"/>
    </source>
</evidence>
<evidence type="ECO:0000313" key="3">
    <source>
        <dbReference type="EMBL" id="AHE53092.1"/>
    </source>
</evidence>
<protein>
    <recommendedName>
        <fullName evidence="5">Plasmid stabilization protein</fullName>
    </recommendedName>
</protein>
<dbReference type="STRING" id="1123269.NX02_06810"/>
<sequence length="100" mass="11420">MRLVQWSNDALDDLEKQIVHIAMDNATAARQVAKRIRETGDALKEFATGRPGRVSGTYEKSVNRLPYIIVYALNDGDTVLTILRVVHTARNWPEDDWPER</sequence>
<gene>
    <name evidence="3" type="ORF">NX02_06810</name>
</gene>
<dbReference type="HOGENOM" id="CLU_147162_11_0_5"/>
<dbReference type="InterPro" id="IPR051803">
    <property type="entry name" value="TA_system_RelE-like_toxin"/>
</dbReference>
<evidence type="ECO:0000313" key="4">
    <source>
        <dbReference type="Proteomes" id="UP000018851"/>
    </source>
</evidence>
<dbReference type="Gene3D" id="3.30.2310.20">
    <property type="entry name" value="RelE-like"/>
    <property type="match status" value="1"/>
</dbReference>
<name>W0A9E2_9SPHN</name>
<evidence type="ECO:0000256" key="2">
    <source>
        <dbReference type="ARBA" id="ARBA00022649"/>
    </source>
</evidence>
<dbReference type="eggNOG" id="COG3668">
    <property type="taxonomic scope" value="Bacteria"/>
</dbReference>
<dbReference type="PANTHER" id="PTHR33755:SF6">
    <property type="entry name" value="PLASMID STABILIZATION SYSTEM PROTEIN"/>
    <property type="match status" value="1"/>
</dbReference>
<dbReference type="EMBL" id="CP006644">
    <property type="protein sequence ID" value="AHE53092.1"/>
    <property type="molecule type" value="Genomic_DNA"/>
</dbReference>
<dbReference type="KEGG" id="ssan:NX02_06810"/>
<dbReference type="Proteomes" id="UP000018851">
    <property type="component" value="Chromosome"/>
</dbReference>
<dbReference type="PATRIC" id="fig|1123269.5.peg.1320"/>
<accession>W0A9E2</accession>
<proteinExistence type="inferred from homology"/>
<dbReference type="OrthoDB" id="595470at2"/>
<dbReference type="RefSeq" id="WP_025291366.1">
    <property type="nucleotide sequence ID" value="NZ_CP006644.1"/>
</dbReference>